<dbReference type="EMBL" id="ML994626">
    <property type="protein sequence ID" value="KAF2187659.1"/>
    <property type="molecule type" value="Genomic_DNA"/>
</dbReference>
<proteinExistence type="predicted"/>
<dbReference type="Proteomes" id="UP000800200">
    <property type="component" value="Unassembled WGS sequence"/>
</dbReference>
<evidence type="ECO:0000313" key="2">
    <source>
        <dbReference type="Proteomes" id="UP000800200"/>
    </source>
</evidence>
<accession>A0A6A6EAV8</accession>
<reference evidence="1" key="1">
    <citation type="journal article" date="2020" name="Stud. Mycol.">
        <title>101 Dothideomycetes genomes: a test case for predicting lifestyles and emergence of pathogens.</title>
        <authorList>
            <person name="Haridas S."/>
            <person name="Albert R."/>
            <person name="Binder M."/>
            <person name="Bloem J."/>
            <person name="Labutti K."/>
            <person name="Salamov A."/>
            <person name="Andreopoulos B."/>
            <person name="Baker S."/>
            <person name="Barry K."/>
            <person name="Bills G."/>
            <person name="Bluhm B."/>
            <person name="Cannon C."/>
            <person name="Castanera R."/>
            <person name="Culley D."/>
            <person name="Daum C."/>
            <person name="Ezra D."/>
            <person name="Gonzalez J."/>
            <person name="Henrissat B."/>
            <person name="Kuo A."/>
            <person name="Liang C."/>
            <person name="Lipzen A."/>
            <person name="Lutzoni F."/>
            <person name="Magnuson J."/>
            <person name="Mondo S."/>
            <person name="Nolan M."/>
            <person name="Ohm R."/>
            <person name="Pangilinan J."/>
            <person name="Park H.-J."/>
            <person name="Ramirez L."/>
            <person name="Alfaro M."/>
            <person name="Sun H."/>
            <person name="Tritt A."/>
            <person name="Yoshinaga Y."/>
            <person name="Zwiers L.-H."/>
            <person name="Turgeon B."/>
            <person name="Goodwin S."/>
            <person name="Spatafora J."/>
            <person name="Crous P."/>
            <person name="Grigoriev I."/>
        </authorList>
    </citation>
    <scope>NUCLEOTIDE SEQUENCE</scope>
    <source>
        <strain evidence="1">CBS 207.26</strain>
    </source>
</reference>
<organism evidence="1 2">
    <name type="scientific">Zopfia rhizophila CBS 207.26</name>
    <dbReference type="NCBI Taxonomy" id="1314779"/>
    <lineage>
        <taxon>Eukaryota</taxon>
        <taxon>Fungi</taxon>
        <taxon>Dikarya</taxon>
        <taxon>Ascomycota</taxon>
        <taxon>Pezizomycotina</taxon>
        <taxon>Dothideomycetes</taxon>
        <taxon>Dothideomycetes incertae sedis</taxon>
        <taxon>Zopfiaceae</taxon>
        <taxon>Zopfia</taxon>
    </lineage>
</organism>
<feature type="non-terminal residue" evidence="1">
    <location>
        <position position="1"/>
    </location>
</feature>
<protein>
    <submittedName>
        <fullName evidence="1">Uncharacterized protein</fullName>
    </submittedName>
</protein>
<keyword evidence="2" id="KW-1185">Reference proteome</keyword>
<gene>
    <name evidence="1" type="ORF">K469DRAFT_704590</name>
</gene>
<sequence>IQLLSASTAPRTCLPDLPRFDGKPFTLYQLTGADVFDYRLDCRSRRPQLAQKLTQKTAHESMDVDHLICIASARVSFPHCPVSLALSYPVLPHQPRIKTTARSPTLDALLAARREEESNVTG</sequence>
<evidence type="ECO:0000313" key="1">
    <source>
        <dbReference type="EMBL" id="KAF2187659.1"/>
    </source>
</evidence>
<dbReference type="AlphaFoldDB" id="A0A6A6EAV8"/>
<name>A0A6A6EAV8_9PEZI</name>